<dbReference type="EMBL" id="JARJCN010000065">
    <property type="protein sequence ID" value="KAJ7078590.1"/>
    <property type="molecule type" value="Genomic_DNA"/>
</dbReference>
<sequence length="847" mass="91578">MARKVKASGEPPGRKSDFTGEKKEWLESFRPRLLEVAKNPSKTYDEITNLFILRYGYDLPWAENVVGSLEDQPPPPPTTDAEEVARRANIRATLRQKIPNWYRNRYRGKKVHAGTIKKILKTMEGMAAPTQRPRRKPGFAVYSTLHYAERVKPRFDAYWNSVKATEPASSRVSMSQAFVKRLWAEESPEFRAQVEAIAEEMHIAAMQEWREGQAESQHSAKDYHHALENFNAIGIPLADTCSQLLGAHVVIMVIGPVGSAGGEVLLRTVFSDTAGGATTKTWPEYDHKGFTAMEKSVTKYGRAFFTKEACAARAWPLHDPAEVDGMLPIDPPTGSSDGAATSGIVSALPSDPITPPVASSSGIVVEIPSDPITPPVASSSGVVVETPSNPMTATVASGSGGSDSAAVPRNPMTTPPATARAMEAPPTTMESPTMEETPSSVDQSGWSESLVGAYSYLSSKPWGPLWTQMIEKLVFFEWAHFHVEECDRRLIAPHGAAARPSEVAQWMKEHRRWVDQSLEEKAPNGPFGPRLLAWWKALGPKGRLTKSSEDGTPGRPGLNEDKADYSHIEWTRLRVYGKNGLVLVALMLAWWGQTIWNRGAVDGLGGGDAALAKSADWLLLVEDLTWVLGMLAEDQDRPGIEEVEREEVKETRHEKTAPGKGTKRKAAPSTGSAQGPPKRKARGKKAAAEPEMEPELVAPPRPRPQPRPLPKKSKTTSEPAVANTTGTTAPVETAASTVLPDLAPQAADHDATPLVLVLPPADPPASPMEVGSAPSVPARVTEVPFKEGLAAATADSLALSGEKMPASTATASTPLEDEDPFAGLSAEELEEMAMDPDADMDETGDED</sequence>
<evidence type="ECO:0000313" key="3">
    <source>
        <dbReference type="Proteomes" id="UP001222325"/>
    </source>
</evidence>
<proteinExistence type="predicted"/>
<comment type="caution">
    <text evidence="2">The sequence shown here is derived from an EMBL/GenBank/DDBJ whole genome shotgun (WGS) entry which is preliminary data.</text>
</comment>
<feature type="region of interest" description="Disordered" evidence="1">
    <location>
        <begin position="799"/>
        <end position="847"/>
    </location>
</feature>
<feature type="region of interest" description="Disordered" evidence="1">
    <location>
        <begin position="395"/>
        <end position="444"/>
    </location>
</feature>
<feature type="compositionally biased region" description="Basic and acidic residues" evidence="1">
    <location>
        <begin position="12"/>
        <end position="22"/>
    </location>
</feature>
<gene>
    <name evidence="2" type="ORF">B0H15DRAFT_954490</name>
</gene>
<dbReference type="AlphaFoldDB" id="A0AAD6TXA8"/>
<reference evidence="2" key="1">
    <citation type="submission" date="2023-03" db="EMBL/GenBank/DDBJ databases">
        <title>Massive genome expansion in bonnet fungi (Mycena s.s.) driven by repeated elements and novel gene families across ecological guilds.</title>
        <authorList>
            <consortium name="Lawrence Berkeley National Laboratory"/>
            <person name="Harder C.B."/>
            <person name="Miyauchi S."/>
            <person name="Viragh M."/>
            <person name="Kuo A."/>
            <person name="Thoen E."/>
            <person name="Andreopoulos B."/>
            <person name="Lu D."/>
            <person name="Skrede I."/>
            <person name="Drula E."/>
            <person name="Henrissat B."/>
            <person name="Morin E."/>
            <person name="Kohler A."/>
            <person name="Barry K."/>
            <person name="LaButti K."/>
            <person name="Morin E."/>
            <person name="Salamov A."/>
            <person name="Lipzen A."/>
            <person name="Mereny Z."/>
            <person name="Hegedus B."/>
            <person name="Baldrian P."/>
            <person name="Stursova M."/>
            <person name="Weitz H."/>
            <person name="Taylor A."/>
            <person name="Grigoriev I.V."/>
            <person name="Nagy L.G."/>
            <person name="Martin F."/>
            <person name="Kauserud H."/>
        </authorList>
    </citation>
    <scope>NUCLEOTIDE SEQUENCE</scope>
    <source>
        <strain evidence="2">CBHHK173m</strain>
    </source>
</reference>
<dbReference type="Proteomes" id="UP001222325">
    <property type="component" value="Unassembled WGS sequence"/>
</dbReference>
<feature type="compositionally biased region" description="Pro residues" evidence="1">
    <location>
        <begin position="697"/>
        <end position="708"/>
    </location>
</feature>
<feature type="region of interest" description="Disordered" evidence="1">
    <location>
        <begin position="542"/>
        <end position="561"/>
    </location>
</feature>
<feature type="region of interest" description="Disordered" evidence="1">
    <location>
        <begin position="1"/>
        <end position="22"/>
    </location>
</feature>
<feature type="region of interest" description="Disordered" evidence="1">
    <location>
        <begin position="639"/>
        <end position="731"/>
    </location>
</feature>
<feature type="compositionally biased region" description="Basic and acidic residues" evidence="1">
    <location>
        <begin position="639"/>
        <end position="657"/>
    </location>
</feature>
<name>A0AAD6TXA8_9AGAR</name>
<protein>
    <submittedName>
        <fullName evidence="2">Uncharacterized protein</fullName>
    </submittedName>
</protein>
<evidence type="ECO:0000313" key="2">
    <source>
        <dbReference type="EMBL" id="KAJ7078590.1"/>
    </source>
</evidence>
<feature type="compositionally biased region" description="Acidic residues" evidence="1">
    <location>
        <begin position="827"/>
        <end position="847"/>
    </location>
</feature>
<accession>A0AAD6TXA8</accession>
<organism evidence="2 3">
    <name type="scientific">Mycena belliarum</name>
    <dbReference type="NCBI Taxonomy" id="1033014"/>
    <lineage>
        <taxon>Eukaryota</taxon>
        <taxon>Fungi</taxon>
        <taxon>Dikarya</taxon>
        <taxon>Basidiomycota</taxon>
        <taxon>Agaricomycotina</taxon>
        <taxon>Agaricomycetes</taxon>
        <taxon>Agaricomycetidae</taxon>
        <taxon>Agaricales</taxon>
        <taxon>Marasmiineae</taxon>
        <taxon>Mycenaceae</taxon>
        <taxon>Mycena</taxon>
    </lineage>
</organism>
<evidence type="ECO:0000256" key="1">
    <source>
        <dbReference type="SAM" id="MobiDB-lite"/>
    </source>
</evidence>
<feature type="compositionally biased region" description="Low complexity" evidence="1">
    <location>
        <begin position="422"/>
        <end position="440"/>
    </location>
</feature>
<keyword evidence="3" id="KW-1185">Reference proteome</keyword>
<feature type="compositionally biased region" description="Polar residues" evidence="1">
    <location>
        <begin position="716"/>
        <end position="731"/>
    </location>
</feature>